<protein>
    <recommendedName>
        <fullName evidence="5">Phosphate-selective porin O and P</fullName>
    </recommendedName>
</protein>
<keyword evidence="1" id="KW-0175">Coiled coil</keyword>
<organism evidence="3 4">
    <name type="scientific">Selenomonas ruminantium</name>
    <dbReference type="NCBI Taxonomy" id="971"/>
    <lineage>
        <taxon>Bacteria</taxon>
        <taxon>Bacillati</taxon>
        <taxon>Bacillota</taxon>
        <taxon>Negativicutes</taxon>
        <taxon>Selenomonadales</taxon>
        <taxon>Selenomonadaceae</taxon>
        <taxon>Selenomonas</taxon>
    </lineage>
</organism>
<reference evidence="3 4" key="1">
    <citation type="submission" date="2016-10" db="EMBL/GenBank/DDBJ databases">
        <authorList>
            <person name="de Groot N.N."/>
        </authorList>
    </citation>
    <scope>NUCLEOTIDE SEQUENCE [LARGE SCALE GENOMIC DNA]</scope>
    <source>
        <strain evidence="3 4">L14</strain>
    </source>
</reference>
<evidence type="ECO:0008006" key="5">
    <source>
        <dbReference type="Google" id="ProtNLM"/>
    </source>
</evidence>
<evidence type="ECO:0000313" key="3">
    <source>
        <dbReference type="EMBL" id="SFB12444.1"/>
    </source>
</evidence>
<feature type="signal peptide" evidence="2">
    <location>
        <begin position="1"/>
        <end position="24"/>
    </location>
</feature>
<evidence type="ECO:0000313" key="4">
    <source>
        <dbReference type="Proteomes" id="UP000183843"/>
    </source>
</evidence>
<accession>A0A1I0YGI5</accession>
<sequence length="465" mass="53128">MKKKLMVGGLLPALVLSTCGVAGAQPAAMDTLTAMEQNPDAGSQMRASTEPVTQESLQEMRRQLEEQLQQAQELQNRLNAQLGSLEKRMKKVEKKTNEPNIEIHGYGRLRWDKQNFEGLSGADQKTVWINLFTKYRINDTWSIRSEHEFENNLSKNSGAYEGDGGYDAPGGKKYSRPVLQLYAEGRMGETNVKLGRYYLQSPYKFTFDEKIDGVQVSYGIPTKWGRKANLTLNYGNTFSKMLYGDKENKIDIWEPGGSTNFKVMSLIGEIPVAKNTNITTHLGKMTRKNDNLSRKIWSVGFDTKLNRDLKLTAGMAKSDSETLNKSHFIQLQYKEARPDIPGSYDIYIKKYLQRGHTGMTNWFNDDISDATMSDYSKDMDRDPANRYDEWNPSTGKWENKGKIWNHRAGEFNGIRIGVDFVPIRNTKLLLNYTFGKLGLFDPGIGKLTGKRDDYSFFRAQWEMYF</sequence>
<dbReference type="Proteomes" id="UP000183843">
    <property type="component" value="Unassembled WGS sequence"/>
</dbReference>
<dbReference type="AlphaFoldDB" id="A0A1I0YGI5"/>
<proteinExistence type="predicted"/>
<evidence type="ECO:0000256" key="1">
    <source>
        <dbReference type="SAM" id="Coils"/>
    </source>
</evidence>
<feature type="coiled-coil region" evidence="1">
    <location>
        <begin position="54"/>
        <end position="95"/>
    </location>
</feature>
<evidence type="ECO:0000256" key="2">
    <source>
        <dbReference type="SAM" id="SignalP"/>
    </source>
</evidence>
<gene>
    <name evidence="3" type="ORF">SAMN05216587_11349</name>
</gene>
<name>A0A1I0YGI5_SELRU</name>
<feature type="chain" id="PRO_5010293086" description="Phosphate-selective porin O and P" evidence="2">
    <location>
        <begin position="25"/>
        <end position="465"/>
    </location>
</feature>
<dbReference type="EMBL" id="FOJX01000013">
    <property type="protein sequence ID" value="SFB12444.1"/>
    <property type="molecule type" value="Genomic_DNA"/>
</dbReference>
<keyword evidence="2" id="KW-0732">Signal</keyword>